<dbReference type="InterPro" id="IPR012965">
    <property type="entry name" value="Msb1/Mug8_dom"/>
</dbReference>
<feature type="compositionally biased region" description="Basic and acidic residues" evidence="1">
    <location>
        <begin position="1626"/>
        <end position="1636"/>
    </location>
</feature>
<evidence type="ECO:0000256" key="1">
    <source>
        <dbReference type="SAM" id="MobiDB-lite"/>
    </source>
</evidence>
<dbReference type="PANTHER" id="PTHR28093">
    <property type="entry name" value="MORPHOGENESIS-RELATED PROTEIN MSB1"/>
    <property type="match status" value="1"/>
</dbReference>
<feature type="compositionally biased region" description="Low complexity" evidence="1">
    <location>
        <begin position="1039"/>
        <end position="1051"/>
    </location>
</feature>
<accession>A0A0C9XNZ2</accession>
<keyword evidence="2" id="KW-1133">Transmembrane helix</keyword>
<feature type="compositionally biased region" description="Polar residues" evidence="1">
    <location>
        <begin position="584"/>
        <end position="603"/>
    </location>
</feature>
<dbReference type="OrthoDB" id="3362494at2759"/>
<evidence type="ECO:0000259" key="3">
    <source>
        <dbReference type="Pfam" id="PF08101"/>
    </source>
</evidence>
<keyword evidence="2" id="KW-0472">Membrane</keyword>
<gene>
    <name evidence="4" type="ORF">K443DRAFT_102547</name>
</gene>
<feature type="region of interest" description="Disordered" evidence="1">
    <location>
        <begin position="1601"/>
        <end position="1639"/>
    </location>
</feature>
<feature type="region of interest" description="Disordered" evidence="1">
    <location>
        <begin position="1367"/>
        <end position="1408"/>
    </location>
</feature>
<keyword evidence="5" id="KW-1185">Reference proteome</keyword>
<dbReference type="HOGENOM" id="CLU_002468_0_0_1"/>
<name>A0A0C9XNZ2_9AGAR</name>
<evidence type="ECO:0000313" key="5">
    <source>
        <dbReference type="Proteomes" id="UP000054477"/>
    </source>
</evidence>
<dbReference type="Proteomes" id="UP000054477">
    <property type="component" value="Unassembled WGS sequence"/>
</dbReference>
<dbReference type="SUPFAM" id="SSF48350">
    <property type="entry name" value="GTPase activation domain, GAP"/>
    <property type="match status" value="1"/>
</dbReference>
<organism evidence="4 5">
    <name type="scientific">Laccaria amethystina LaAM-08-1</name>
    <dbReference type="NCBI Taxonomy" id="1095629"/>
    <lineage>
        <taxon>Eukaryota</taxon>
        <taxon>Fungi</taxon>
        <taxon>Dikarya</taxon>
        <taxon>Basidiomycota</taxon>
        <taxon>Agaricomycotina</taxon>
        <taxon>Agaricomycetes</taxon>
        <taxon>Agaricomycetidae</taxon>
        <taxon>Agaricales</taxon>
        <taxon>Agaricineae</taxon>
        <taxon>Hydnangiaceae</taxon>
        <taxon>Laccaria</taxon>
    </lineage>
</organism>
<feature type="compositionally biased region" description="Basic and acidic residues" evidence="1">
    <location>
        <begin position="1474"/>
        <end position="1488"/>
    </location>
</feature>
<feature type="compositionally biased region" description="Low complexity" evidence="1">
    <location>
        <begin position="1758"/>
        <end position="1769"/>
    </location>
</feature>
<reference evidence="4 5" key="1">
    <citation type="submission" date="2014-04" db="EMBL/GenBank/DDBJ databases">
        <authorList>
            <consortium name="DOE Joint Genome Institute"/>
            <person name="Kuo A."/>
            <person name="Kohler A."/>
            <person name="Nagy L.G."/>
            <person name="Floudas D."/>
            <person name="Copeland A."/>
            <person name="Barry K.W."/>
            <person name="Cichocki N."/>
            <person name="Veneault-Fourrey C."/>
            <person name="LaButti K."/>
            <person name="Lindquist E.A."/>
            <person name="Lipzen A."/>
            <person name="Lundell T."/>
            <person name="Morin E."/>
            <person name="Murat C."/>
            <person name="Sun H."/>
            <person name="Tunlid A."/>
            <person name="Henrissat B."/>
            <person name="Grigoriev I.V."/>
            <person name="Hibbett D.S."/>
            <person name="Martin F."/>
            <person name="Nordberg H.P."/>
            <person name="Cantor M.N."/>
            <person name="Hua S.X."/>
        </authorList>
    </citation>
    <scope>NUCLEOTIDE SEQUENCE [LARGE SCALE GENOMIC DNA]</scope>
    <source>
        <strain evidence="4 5">LaAM-08-1</strain>
    </source>
</reference>
<feature type="region of interest" description="Disordered" evidence="1">
    <location>
        <begin position="579"/>
        <end position="603"/>
    </location>
</feature>
<feature type="region of interest" description="Disordered" evidence="1">
    <location>
        <begin position="1678"/>
        <end position="1818"/>
    </location>
</feature>
<dbReference type="EMBL" id="KN838650">
    <property type="protein sequence ID" value="KIJ99281.1"/>
    <property type="molecule type" value="Genomic_DNA"/>
</dbReference>
<evidence type="ECO:0000256" key="2">
    <source>
        <dbReference type="SAM" id="Phobius"/>
    </source>
</evidence>
<feature type="region of interest" description="Disordered" evidence="1">
    <location>
        <begin position="1022"/>
        <end position="1051"/>
    </location>
</feature>
<dbReference type="InterPro" id="IPR008936">
    <property type="entry name" value="Rho_GTPase_activation_prot"/>
</dbReference>
<dbReference type="PANTHER" id="PTHR28093:SF1">
    <property type="entry name" value="MORPHOGENESIS-RELATED PROTEIN MSB1"/>
    <property type="match status" value="1"/>
</dbReference>
<dbReference type="Pfam" id="PF08101">
    <property type="entry name" value="Msb1-Mug8_dom"/>
    <property type="match status" value="1"/>
</dbReference>
<dbReference type="STRING" id="1095629.A0A0C9XNZ2"/>
<proteinExistence type="predicted"/>
<feature type="transmembrane region" description="Helical" evidence="2">
    <location>
        <begin position="6"/>
        <end position="29"/>
    </location>
</feature>
<evidence type="ECO:0000313" key="4">
    <source>
        <dbReference type="EMBL" id="KIJ99281.1"/>
    </source>
</evidence>
<reference evidence="5" key="2">
    <citation type="submission" date="2015-01" db="EMBL/GenBank/DDBJ databases">
        <title>Evolutionary Origins and Diversification of the Mycorrhizal Mutualists.</title>
        <authorList>
            <consortium name="DOE Joint Genome Institute"/>
            <consortium name="Mycorrhizal Genomics Consortium"/>
            <person name="Kohler A."/>
            <person name="Kuo A."/>
            <person name="Nagy L.G."/>
            <person name="Floudas D."/>
            <person name="Copeland A."/>
            <person name="Barry K.W."/>
            <person name="Cichocki N."/>
            <person name="Veneault-Fourrey C."/>
            <person name="LaButti K."/>
            <person name="Lindquist E.A."/>
            <person name="Lipzen A."/>
            <person name="Lundell T."/>
            <person name="Morin E."/>
            <person name="Murat C."/>
            <person name="Riley R."/>
            <person name="Ohm R."/>
            <person name="Sun H."/>
            <person name="Tunlid A."/>
            <person name="Henrissat B."/>
            <person name="Grigoriev I.V."/>
            <person name="Hibbett D.S."/>
            <person name="Martin F."/>
        </authorList>
    </citation>
    <scope>NUCLEOTIDE SEQUENCE [LARGE SCALE GENOMIC DNA]</scope>
    <source>
        <strain evidence="5">LaAM-08-1</strain>
    </source>
</reference>
<protein>
    <recommendedName>
        <fullName evidence="3">Meiotically up-regulated protein Msb1/Mug8 domain-containing protein</fullName>
    </recommendedName>
</protein>
<feature type="domain" description="Meiotically up-regulated protein Msb1/Mug8" evidence="3">
    <location>
        <begin position="697"/>
        <end position="898"/>
    </location>
</feature>
<feature type="region of interest" description="Disordered" evidence="1">
    <location>
        <begin position="616"/>
        <end position="657"/>
    </location>
</feature>
<feature type="region of interest" description="Disordered" evidence="1">
    <location>
        <begin position="162"/>
        <end position="191"/>
    </location>
</feature>
<feature type="region of interest" description="Disordered" evidence="1">
    <location>
        <begin position="1461"/>
        <end position="1490"/>
    </location>
</feature>
<keyword evidence="2" id="KW-0812">Transmembrane</keyword>
<sequence length="1818" mass="199903">MNSNSANLFNFAVGVFGFVTTVASVALFCRSYLPGAQMKILDELLKETRTIFEIADADGLFPSDAFRKTSLTMLICSEESSALLRERTYNATTTIQEYLALFKGLTQSIMQLSDRVKNLRSCLISTSEKERRNRRAGNAGHSAHSYDSRLVGVSVSQSISVPPVESTRARASRVANRGPDRRRGRSASCPSVLREDLERPKEIYAAQDGALSEEIKSSVILLETIEDLSRSSTLIDTPAQNIIYKTLGQFCDWTTSLHPKVSISDDPAHDHDIARLPTLTEGKMRNQVSLFIAESKLLIDGRFRSSWTLEQNFDPEVEAYGGRCCAFRASAFAMALWAPSKNPPYILDSVETATFTISGAAAERLRPLILCVDTAASLMIGLWGFSHVPIAAAAWDVVCTTTTSGEVVCRDRFPFTARLAIWGVGAALLLMGLSIFLCVRRQRARSVAAASEYNVEANQVQGPPTIIATSYDPASGGASGVYEGPNDKPEMTGPAYPVAAQVNQNFLGQPQSAPLYPGGPPGYGSQPQTAPANRAAFADQGYPFSGYSPYPDNSLTVGDVPTVVASLLHGRCVLSSPNPMPSIFSRSRTNSTPKKYSLIPNDTYNPGAFDEFGRVSSRLSNRPFSPSTPSKKDKKKGKGHPSREAEAELGAELPFPDGTFLPLNLERPRTGTPTAEQSKEHDYGYLSYERHVVLGLDQVSQLIDVVSEELETRGGITTPFIFSTTALDISSSAIKRIIRSFINTCAATTSNAAQEADRKWREEARFAGPHELGMCLRWGLARVIRSVAGQDVRGLVSWEHYVEFRDSEAANGYPPAHFESLLPDLPPPLQSIIVRLFTLLSRIVANSTTSGHTPPTLSPLFGPLLFGLGPATLAFHHAYIHYLRSVNAMDHLLLAFIRWQDTPRLTASPGASATALGVPIRLKEWIKGYPSMLPFLEQKNARPQPRKGARTVRVMSVRRNVRIYSPDLVKTASTWAHRGAHSNVSNGLASSKEWDRIAPATLKLPPRYSEAYKKRMDLPSNFHPDTAPGTAYAPTGMNSQPTSSYSSMTSATSGTSFESDGDYFGLSGRDGDDRFRSLTDLRWGEFESMGFSGLGDEKKLQFDLTETARVERAQKRQTLSWTDFSSAGFTRMDAPLSATLQFSTPLNHTISTWPAQSVEMNKKLKKSQKSLPAFGWDTEPVIGSEEVIEEAFVDVFCDLVYGGGWMDLERGEQLDRDCNWALVEYKSLLPSRSTTSGSIDPRVSTTLILFEEFVPLEYRQQLAVKSSSRRRLPSLFSASGKSKQWKQAPTLNGRPYVVGHVPRSPSYREVEFEGLLHGGSTTKLITLNKTPRITSTFSNAPSEFPALSPIISRGPPLIVPETENIPTARNDEVNSDSTHSHAPSHRKSRFRLPGGIPVPSPGSHRKSGMIPAEYSTVEFETRMASYSDDEWTGDVQEPEDVKQKRRESRADAWVDILVGSQSRRMGGQDVELSPGERRKAAKNRRSDPEMASMEVAQVLAAVQNRSPSPPSVMERVDRDYGIDQHIYDLDVDEVEIVPRTSESRTAETDNSSINEDPIHPIEVIVDGEPVIEPILTARQMARQQRRLGYFDLHPERKQALAAKLEEEDDPRALLGKDESDEEIDDEGRYGSPDRIRPLPVPPVAANPPATIYEPSPVAHSLKTAGDLSQIERNALEHKRSGNLGIPETLPVHNGNGLHVEPTSPAPSKTAALIEMYRERERGTPPRPSLPSIPILVAPLAPSRLPRPTPSQNENLTLPQPQVQPTTTSPQPSPKPSPQETSLIDLPHVPLDETGRSSPARYVHGAPLHNVLEEEEEEI</sequence>
<dbReference type="InterPro" id="IPR037508">
    <property type="entry name" value="Msb1/Mug8"/>
</dbReference>